<dbReference type="AlphaFoldDB" id="A0A157SDX3"/>
<dbReference type="PATRIC" id="fig|123899.6.peg.1341"/>
<dbReference type="GO" id="GO:0008831">
    <property type="term" value="F:dTDP-4-dehydrorhamnose reductase activity"/>
    <property type="evidence" value="ECO:0007669"/>
    <property type="project" value="UniProtKB-EC"/>
</dbReference>
<dbReference type="EMBL" id="LT546645">
    <property type="protein sequence ID" value="SAI68630.1"/>
    <property type="molecule type" value="Genomic_DNA"/>
</dbReference>
<dbReference type="Proteomes" id="UP000076825">
    <property type="component" value="Chromosome 1"/>
</dbReference>
<protein>
    <submittedName>
        <fullName evidence="2">dTDP-4-dehydrorhamnose reductase</fullName>
        <ecNumber evidence="2">1.1.1.133</ecNumber>
    </submittedName>
</protein>
<keyword evidence="2" id="KW-0560">Oxidoreductase</keyword>
<dbReference type="Gene3D" id="3.90.25.10">
    <property type="entry name" value="UDP-galactose 4-epimerase, domain 1"/>
    <property type="match status" value="1"/>
</dbReference>
<organism evidence="2 3">
    <name type="scientific">Bordetella trematum</name>
    <dbReference type="NCBI Taxonomy" id="123899"/>
    <lineage>
        <taxon>Bacteria</taxon>
        <taxon>Pseudomonadati</taxon>
        <taxon>Pseudomonadota</taxon>
        <taxon>Betaproteobacteria</taxon>
        <taxon>Burkholderiales</taxon>
        <taxon>Alcaligenaceae</taxon>
        <taxon>Bordetella</taxon>
    </lineage>
</organism>
<accession>A0A157SDX3</accession>
<dbReference type="EC" id="1.1.1.133" evidence="2"/>
<dbReference type="InterPro" id="IPR029903">
    <property type="entry name" value="RmlD-like-bd"/>
</dbReference>
<dbReference type="Pfam" id="PF04321">
    <property type="entry name" value="RmlD_sub_bind"/>
    <property type="match status" value="1"/>
</dbReference>
<dbReference type="Gene3D" id="3.40.50.720">
    <property type="entry name" value="NAD(P)-binding Rossmann-like Domain"/>
    <property type="match status" value="1"/>
</dbReference>
<name>A0A157SDX3_9BORD</name>
<proteinExistence type="predicted"/>
<dbReference type="KEGG" id="btrm:SAMEA390648701363"/>
<evidence type="ECO:0000259" key="1">
    <source>
        <dbReference type="Pfam" id="PF04321"/>
    </source>
</evidence>
<feature type="domain" description="RmlD-like substrate binding" evidence="1">
    <location>
        <begin position="15"/>
        <end position="63"/>
    </location>
</feature>
<dbReference type="STRING" id="123899.SAMEA3906487_01363"/>
<dbReference type="eggNOG" id="COG1091">
    <property type="taxonomic scope" value="Bacteria"/>
</dbReference>
<evidence type="ECO:0000313" key="3">
    <source>
        <dbReference type="Proteomes" id="UP000076825"/>
    </source>
</evidence>
<evidence type="ECO:0000313" key="2">
    <source>
        <dbReference type="EMBL" id="SAI68630.1"/>
    </source>
</evidence>
<dbReference type="SUPFAM" id="SSF51735">
    <property type="entry name" value="NAD(P)-binding Rossmann-fold domains"/>
    <property type="match status" value="1"/>
</dbReference>
<keyword evidence="3" id="KW-1185">Reference proteome</keyword>
<reference evidence="2 3" key="1">
    <citation type="submission" date="2016-04" db="EMBL/GenBank/DDBJ databases">
        <authorList>
            <consortium name="Pathogen Informatics"/>
        </authorList>
    </citation>
    <scope>NUCLEOTIDE SEQUENCE [LARGE SCALE GENOMIC DNA]</scope>
    <source>
        <strain evidence="2 3">H044680328</strain>
    </source>
</reference>
<dbReference type="InterPro" id="IPR036291">
    <property type="entry name" value="NAD(P)-bd_dom_sf"/>
</dbReference>
<sequence>MVAQARALGRPLGLREITAVSSACYPTPAVRPLDTRLDCARLQAVFGLRLPPWREGIDRLLRQWCASPWADAP</sequence>
<gene>
    <name evidence="2" type="primary">rfbD</name>
    <name evidence="2" type="ORF">SAMEA3906487_01363</name>
</gene>